<feature type="chain" id="PRO_5001496261" evidence="3">
    <location>
        <begin position="18"/>
        <end position="301"/>
    </location>
</feature>
<evidence type="ECO:0000256" key="3">
    <source>
        <dbReference type="SAM" id="SignalP"/>
    </source>
</evidence>
<dbReference type="Gene3D" id="1.10.287.470">
    <property type="entry name" value="Helix hairpin bin"/>
    <property type="match status" value="1"/>
</dbReference>
<dbReference type="EMBL" id="ASRX01000051">
    <property type="protein sequence ID" value="EYF03087.1"/>
    <property type="molecule type" value="Genomic_DNA"/>
</dbReference>
<keyword evidence="2" id="KW-0175">Coiled coil</keyword>
<dbReference type="NCBIfam" id="TIGR01730">
    <property type="entry name" value="RND_mfp"/>
    <property type="match status" value="1"/>
</dbReference>
<dbReference type="Gene3D" id="2.40.50.100">
    <property type="match status" value="1"/>
</dbReference>
<protein>
    <submittedName>
        <fullName evidence="4">Uncharacterized protein</fullName>
    </submittedName>
</protein>
<dbReference type="GO" id="GO:0015562">
    <property type="term" value="F:efflux transmembrane transporter activity"/>
    <property type="evidence" value="ECO:0007669"/>
    <property type="project" value="TreeGrafter"/>
</dbReference>
<organism evidence="4 5">
    <name type="scientific">Chondromyces apiculatus DSM 436</name>
    <dbReference type="NCBI Taxonomy" id="1192034"/>
    <lineage>
        <taxon>Bacteria</taxon>
        <taxon>Pseudomonadati</taxon>
        <taxon>Myxococcota</taxon>
        <taxon>Polyangia</taxon>
        <taxon>Polyangiales</taxon>
        <taxon>Polyangiaceae</taxon>
        <taxon>Chondromyces</taxon>
    </lineage>
</organism>
<dbReference type="PANTHER" id="PTHR30469:SF15">
    <property type="entry name" value="HLYD FAMILY OF SECRETION PROTEINS"/>
    <property type="match status" value="1"/>
</dbReference>
<dbReference type="GO" id="GO:1990281">
    <property type="term" value="C:efflux pump complex"/>
    <property type="evidence" value="ECO:0007669"/>
    <property type="project" value="TreeGrafter"/>
</dbReference>
<comment type="caution">
    <text evidence="4">The sequence shown here is derived from an EMBL/GenBank/DDBJ whole genome shotgun (WGS) entry which is preliminary data.</text>
</comment>
<reference evidence="4 5" key="1">
    <citation type="submission" date="2013-05" db="EMBL/GenBank/DDBJ databases">
        <title>Genome assembly of Chondromyces apiculatus DSM 436.</title>
        <authorList>
            <person name="Sharma G."/>
            <person name="Khatri I."/>
            <person name="Kaur C."/>
            <person name="Mayilraj S."/>
            <person name="Subramanian S."/>
        </authorList>
    </citation>
    <scope>NUCLEOTIDE SEQUENCE [LARGE SCALE GENOMIC DNA]</scope>
    <source>
        <strain evidence="4 5">DSM 436</strain>
    </source>
</reference>
<name>A0A017T299_9BACT</name>
<dbReference type="PANTHER" id="PTHR30469">
    <property type="entry name" value="MULTIDRUG RESISTANCE PROTEIN MDTA"/>
    <property type="match status" value="1"/>
</dbReference>
<evidence type="ECO:0000313" key="4">
    <source>
        <dbReference type="EMBL" id="EYF03087.1"/>
    </source>
</evidence>
<evidence type="ECO:0000313" key="5">
    <source>
        <dbReference type="Proteomes" id="UP000019678"/>
    </source>
</evidence>
<feature type="coiled-coil region" evidence="2">
    <location>
        <begin position="110"/>
        <end position="175"/>
    </location>
</feature>
<sequence length="301" mass="31654">MSAGVLLLSMAGSVALAAIGKEEAPVRASEGSALAPPAVKIAEEARPRASEEGLLGVVLARASVDVVAPASGKLSAVDVRLGDKVSAGGRVALLDLPSSRLELTVADASAREVEVELDRARVQLAEAEEKLARKQSLRAESLASGEDLMTATYQVKLARVQVEAMEARLKQHRGKVGMLQHANAEAELRASFEGIVAARYVDPGARVEAGQPIMRLIAASERFVRFAVPEDKVSEIGVGLPVRVLAGRLELMGRVEKISPEIDPASRMVIVEAGLEQVASALDGVLSGEIARVLLPEPSQK</sequence>
<evidence type="ECO:0000256" key="1">
    <source>
        <dbReference type="ARBA" id="ARBA00009477"/>
    </source>
</evidence>
<dbReference type="AlphaFoldDB" id="A0A017T299"/>
<dbReference type="InterPro" id="IPR006143">
    <property type="entry name" value="RND_pump_MFP"/>
</dbReference>
<dbReference type="eggNOG" id="COG0845">
    <property type="taxonomic scope" value="Bacteria"/>
</dbReference>
<evidence type="ECO:0000256" key="2">
    <source>
        <dbReference type="SAM" id="Coils"/>
    </source>
</evidence>
<keyword evidence="5" id="KW-1185">Reference proteome</keyword>
<gene>
    <name evidence="4" type="ORF">CAP_6201</name>
</gene>
<comment type="similarity">
    <text evidence="1">Belongs to the membrane fusion protein (MFP) (TC 8.A.1) family.</text>
</comment>
<dbReference type="SUPFAM" id="SSF111369">
    <property type="entry name" value="HlyD-like secretion proteins"/>
    <property type="match status" value="1"/>
</dbReference>
<proteinExistence type="inferred from homology"/>
<dbReference type="STRING" id="1192034.CAP_6201"/>
<accession>A0A017T299</accession>
<dbReference type="Proteomes" id="UP000019678">
    <property type="component" value="Unassembled WGS sequence"/>
</dbReference>
<feature type="signal peptide" evidence="3">
    <location>
        <begin position="1"/>
        <end position="17"/>
    </location>
</feature>
<keyword evidence="3" id="KW-0732">Signal</keyword>
<dbReference type="Gene3D" id="2.40.30.170">
    <property type="match status" value="1"/>
</dbReference>